<sequence>MPKSPAEPRPDPISTSPFALQAYELIKVLDPLVGVAEATFFMNRSNEMLGGITPVTAIKQGRLDDVKRAVRAVAAEKGVFQTPL</sequence>
<proteinExistence type="predicted"/>
<organism evidence="1 2">
    <name type="scientific">Bradyrhizobium elkanii</name>
    <dbReference type="NCBI Taxonomy" id="29448"/>
    <lineage>
        <taxon>Bacteria</taxon>
        <taxon>Pseudomonadati</taxon>
        <taxon>Pseudomonadota</taxon>
        <taxon>Alphaproteobacteria</taxon>
        <taxon>Hyphomicrobiales</taxon>
        <taxon>Nitrobacteraceae</taxon>
        <taxon>Bradyrhizobium</taxon>
    </lineage>
</organism>
<protein>
    <submittedName>
        <fullName evidence="1">Uncharacterized protein</fullName>
    </submittedName>
</protein>
<accession>A0A8I1YEE8</accession>
<comment type="caution">
    <text evidence="1">The sequence shown here is derived from an EMBL/GenBank/DDBJ whole genome shotgun (WGS) entry which is preliminary data.</text>
</comment>
<reference evidence="1" key="1">
    <citation type="submission" date="2021-02" db="EMBL/GenBank/DDBJ databases">
        <title>Genomic Encyclopedia of Type Strains, Phase IV (KMG-V): Genome sequencing to study the core and pangenomes of soil and plant-associated prokaryotes.</title>
        <authorList>
            <person name="Whitman W."/>
        </authorList>
    </citation>
    <scope>NUCLEOTIDE SEQUENCE</scope>
    <source>
        <strain evidence="1">USDA 406</strain>
    </source>
</reference>
<gene>
    <name evidence="1" type="ORF">JOH49_006842</name>
</gene>
<dbReference type="EMBL" id="JAFICZ010000001">
    <property type="protein sequence ID" value="MBP1297089.1"/>
    <property type="molecule type" value="Genomic_DNA"/>
</dbReference>
<name>A0A8I1YEE8_BRAEL</name>
<dbReference type="RefSeq" id="WP_035631370.1">
    <property type="nucleotide sequence ID" value="NZ_CP126026.1"/>
</dbReference>
<dbReference type="AlphaFoldDB" id="A0A8I1YEE8"/>
<dbReference type="Proteomes" id="UP000673383">
    <property type="component" value="Unassembled WGS sequence"/>
</dbReference>
<evidence type="ECO:0000313" key="1">
    <source>
        <dbReference type="EMBL" id="MBP1297089.1"/>
    </source>
</evidence>
<evidence type="ECO:0000313" key="2">
    <source>
        <dbReference type="Proteomes" id="UP000673383"/>
    </source>
</evidence>